<dbReference type="EMBL" id="LCHM01000027">
    <property type="protein sequence ID" value="KKT37335.1"/>
    <property type="molecule type" value="Genomic_DNA"/>
</dbReference>
<evidence type="ECO:0008006" key="3">
    <source>
        <dbReference type="Google" id="ProtNLM"/>
    </source>
</evidence>
<organism evidence="1 2">
    <name type="scientific">Candidatus Gottesmanbacteria bacterium GW2011_GWB1_44_11c</name>
    <dbReference type="NCBI Taxonomy" id="1618447"/>
    <lineage>
        <taxon>Bacteria</taxon>
        <taxon>Candidatus Gottesmaniibacteriota</taxon>
    </lineage>
</organism>
<dbReference type="Gene3D" id="1.10.3210.10">
    <property type="entry name" value="Hypothetical protein af1432"/>
    <property type="match status" value="1"/>
</dbReference>
<dbReference type="CDD" id="cd00077">
    <property type="entry name" value="HDc"/>
    <property type="match status" value="1"/>
</dbReference>
<reference evidence="1 2" key="1">
    <citation type="journal article" date="2015" name="Nature">
        <title>rRNA introns, odd ribosomes, and small enigmatic genomes across a large radiation of phyla.</title>
        <authorList>
            <person name="Brown C.T."/>
            <person name="Hug L.A."/>
            <person name="Thomas B.C."/>
            <person name="Sharon I."/>
            <person name="Castelle C.J."/>
            <person name="Singh A."/>
            <person name="Wilkins M.J."/>
            <person name="Williams K.H."/>
            <person name="Banfield J.F."/>
        </authorList>
    </citation>
    <scope>NUCLEOTIDE SEQUENCE [LARGE SCALE GENOMIC DNA]</scope>
</reference>
<evidence type="ECO:0000313" key="2">
    <source>
        <dbReference type="Proteomes" id="UP000034617"/>
    </source>
</evidence>
<sequence>MNAQTLGNIKTYCVQKYSASRGRRHDVEHVQRVRNNAFAILKALDVGSVDKDMLEALCYLHDIPMCEASRGTILSHAFVHVFEKSIIKKRIFSLIEQFRLTVEEKKILMTAMINHPYSIPYRCLNKQSDMYSKILQDADSLDYVSPIREHQFKEAHPTLSWAAGMYLSFIRTHIGWFLNYPELLHSGRMY</sequence>
<evidence type="ECO:0000313" key="1">
    <source>
        <dbReference type="EMBL" id="KKT37335.1"/>
    </source>
</evidence>
<protein>
    <recommendedName>
        <fullName evidence="3">HD domain-containing protein</fullName>
    </recommendedName>
</protein>
<dbReference type="Proteomes" id="UP000034617">
    <property type="component" value="Unassembled WGS sequence"/>
</dbReference>
<dbReference type="InterPro" id="IPR003607">
    <property type="entry name" value="HD/PDEase_dom"/>
</dbReference>
<accession>A0A0G1GRX8</accession>
<comment type="caution">
    <text evidence="1">The sequence shown here is derived from an EMBL/GenBank/DDBJ whole genome shotgun (WGS) entry which is preliminary data.</text>
</comment>
<proteinExistence type="predicted"/>
<dbReference type="AlphaFoldDB" id="A0A0G1GRX8"/>
<gene>
    <name evidence="1" type="ORF">UW22_C0027G0003</name>
</gene>
<name>A0A0G1GRX8_9BACT</name>
<dbReference type="SUPFAM" id="SSF109604">
    <property type="entry name" value="HD-domain/PDEase-like"/>
    <property type="match status" value="1"/>
</dbReference>